<dbReference type="EMBL" id="JAUZMZ010000027">
    <property type="protein sequence ID" value="MEE2031904.1"/>
    <property type="molecule type" value="Genomic_DNA"/>
</dbReference>
<dbReference type="Pfam" id="PF09851">
    <property type="entry name" value="SHOCT"/>
    <property type="match status" value="1"/>
</dbReference>
<keyword evidence="2" id="KW-0812">Transmembrane</keyword>
<feature type="domain" description="SHOCT" evidence="3">
    <location>
        <begin position="51"/>
        <end position="77"/>
    </location>
</feature>
<keyword evidence="5" id="KW-1185">Reference proteome</keyword>
<evidence type="ECO:0000313" key="5">
    <source>
        <dbReference type="Proteomes" id="UP001331936"/>
    </source>
</evidence>
<protein>
    <submittedName>
        <fullName evidence="4">SHOCT domain-containing protein</fullName>
    </submittedName>
</protein>
<feature type="transmembrane region" description="Helical" evidence="2">
    <location>
        <begin position="12"/>
        <end position="35"/>
    </location>
</feature>
<organism evidence="4 5">
    <name type="scientific">Rhodococcus chondri</name>
    <dbReference type="NCBI Taxonomy" id="3065941"/>
    <lineage>
        <taxon>Bacteria</taxon>
        <taxon>Bacillati</taxon>
        <taxon>Actinomycetota</taxon>
        <taxon>Actinomycetes</taxon>
        <taxon>Mycobacteriales</taxon>
        <taxon>Nocardiaceae</taxon>
        <taxon>Rhodococcus</taxon>
    </lineage>
</organism>
<evidence type="ECO:0000256" key="1">
    <source>
        <dbReference type="SAM" id="MobiDB-lite"/>
    </source>
</evidence>
<evidence type="ECO:0000259" key="3">
    <source>
        <dbReference type="Pfam" id="PF09851"/>
    </source>
</evidence>
<gene>
    <name evidence="4" type="ORF">Q8814_07230</name>
</gene>
<reference evidence="4 5" key="1">
    <citation type="submission" date="2023-08" db="EMBL/GenBank/DDBJ databases">
        <authorList>
            <person name="Girao M."/>
            <person name="Carvalho M.F."/>
        </authorList>
    </citation>
    <scope>NUCLEOTIDE SEQUENCE [LARGE SCALE GENOMIC DNA]</scope>
    <source>
        <strain evidence="4 5">CC-R104</strain>
    </source>
</reference>
<evidence type="ECO:0000313" key="4">
    <source>
        <dbReference type="EMBL" id="MEE2031904.1"/>
    </source>
</evidence>
<sequence>MMGWAWGSSWAVWTVMAVCMLAFWVVVLYLVAVLFRTDRARATGSTDDSSDPLRLLEARFARGEIEADEFAARRQLLTQTPGTTEAPDRRGRAHG</sequence>
<keyword evidence="2" id="KW-1133">Transmembrane helix</keyword>
<name>A0ABU7JQY0_9NOCA</name>
<dbReference type="Proteomes" id="UP001331936">
    <property type="component" value="Unassembled WGS sequence"/>
</dbReference>
<keyword evidence="2" id="KW-0472">Membrane</keyword>
<evidence type="ECO:0000256" key="2">
    <source>
        <dbReference type="SAM" id="Phobius"/>
    </source>
</evidence>
<accession>A0ABU7JQY0</accession>
<dbReference type="RefSeq" id="WP_330151337.1">
    <property type="nucleotide sequence ID" value="NZ_JAUZMZ010000027.1"/>
</dbReference>
<feature type="compositionally biased region" description="Basic and acidic residues" evidence="1">
    <location>
        <begin position="86"/>
        <end position="95"/>
    </location>
</feature>
<dbReference type="InterPro" id="IPR018649">
    <property type="entry name" value="SHOCT"/>
</dbReference>
<feature type="region of interest" description="Disordered" evidence="1">
    <location>
        <begin position="76"/>
        <end position="95"/>
    </location>
</feature>
<comment type="caution">
    <text evidence="4">The sequence shown here is derived from an EMBL/GenBank/DDBJ whole genome shotgun (WGS) entry which is preliminary data.</text>
</comment>
<proteinExistence type="predicted"/>